<organism evidence="1 2">
    <name type="scientific">Rosa chinensis</name>
    <name type="common">China rose</name>
    <dbReference type="NCBI Taxonomy" id="74649"/>
    <lineage>
        <taxon>Eukaryota</taxon>
        <taxon>Viridiplantae</taxon>
        <taxon>Streptophyta</taxon>
        <taxon>Embryophyta</taxon>
        <taxon>Tracheophyta</taxon>
        <taxon>Spermatophyta</taxon>
        <taxon>Magnoliopsida</taxon>
        <taxon>eudicotyledons</taxon>
        <taxon>Gunneridae</taxon>
        <taxon>Pentapetalae</taxon>
        <taxon>rosids</taxon>
        <taxon>fabids</taxon>
        <taxon>Rosales</taxon>
        <taxon>Rosaceae</taxon>
        <taxon>Rosoideae</taxon>
        <taxon>Rosoideae incertae sedis</taxon>
        <taxon>Rosa</taxon>
    </lineage>
</organism>
<evidence type="ECO:0000313" key="2">
    <source>
        <dbReference type="Proteomes" id="UP000238479"/>
    </source>
</evidence>
<keyword evidence="2" id="KW-1185">Reference proteome</keyword>
<dbReference type="EMBL" id="PDCK01000043">
    <property type="protein sequence ID" value="PRQ31775.1"/>
    <property type="molecule type" value="Genomic_DNA"/>
</dbReference>
<protein>
    <submittedName>
        <fullName evidence="1">Uncharacterized protein</fullName>
    </submittedName>
</protein>
<proteinExistence type="predicted"/>
<dbReference type="Gramene" id="PRQ31775">
    <property type="protein sequence ID" value="PRQ31775"/>
    <property type="gene ID" value="RchiOBHm_Chr5g0039171"/>
</dbReference>
<dbReference type="AlphaFoldDB" id="A0A2P6QC67"/>
<reference evidence="1 2" key="1">
    <citation type="journal article" date="2018" name="Nat. Genet.">
        <title>The Rosa genome provides new insights in the design of modern roses.</title>
        <authorList>
            <person name="Bendahmane M."/>
        </authorList>
    </citation>
    <scope>NUCLEOTIDE SEQUENCE [LARGE SCALE GENOMIC DNA]</scope>
    <source>
        <strain evidence="2">cv. Old Blush</strain>
    </source>
</reference>
<comment type="caution">
    <text evidence="1">The sequence shown here is derived from an EMBL/GenBank/DDBJ whole genome shotgun (WGS) entry which is preliminary data.</text>
</comment>
<sequence length="164" mass="17966">MPLNKASISYVSGEKLSSFIMWAISSAVKADSATMLHSNESHQCFTTIPEEKEVYKNSLISKLLRWLTATVILGKLDRTSSDVDPEFLKSLQSLITHADKACGERGRNGYGCEEIMASAILYLQQLSGTSYEMLPSVTAALSLLLSNASIYAGFLIMKLSNRFG</sequence>
<dbReference type="STRING" id="74649.A0A2P6QC67"/>
<accession>A0A2P6QC67</accession>
<gene>
    <name evidence="1" type="ORF">RchiOBHm_Chr5g0039171</name>
</gene>
<evidence type="ECO:0000313" key="1">
    <source>
        <dbReference type="EMBL" id="PRQ31775.1"/>
    </source>
</evidence>
<name>A0A2P6QC67_ROSCH</name>
<dbReference type="Proteomes" id="UP000238479">
    <property type="component" value="Chromosome 5"/>
</dbReference>